<keyword evidence="3" id="KW-0547">Nucleotide-binding</keyword>
<evidence type="ECO:0000313" key="5">
    <source>
        <dbReference type="EMBL" id="GFZ76559.1"/>
    </source>
</evidence>
<keyword evidence="3" id="KW-0092">Biotin</keyword>
<gene>
    <name evidence="3 5" type="primary">birA</name>
    <name evidence="5" type="ORF">GCM10010978_17910</name>
</gene>
<dbReference type="InterPro" id="IPR036388">
    <property type="entry name" value="WH-like_DNA-bd_sf"/>
</dbReference>
<dbReference type="InterPro" id="IPR011991">
    <property type="entry name" value="ArsR-like_HTH"/>
</dbReference>
<dbReference type="EMBL" id="BMEV01000029">
    <property type="protein sequence ID" value="GFZ76559.1"/>
    <property type="molecule type" value="Genomic_DNA"/>
</dbReference>
<dbReference type="InterPro" id="IPR013196">
    <property type="entry name" value="HTH_11"/>
</dbReference>
<evidence type="ECO:0000256" key="2">
    <source>
        <dbReference type="ARBA" id="ARBA00023125"/>
    </source>
</evidence>
<dbReference type="PANTHER" id="PTHR12835">
    <property type="entry name" value="BIOTIN PROTEIN LIGASE"/>
    <property type="match status" value="1"/>
</dbReference>
<dbReference type="RefSeq" id="WP_188392061.1">
    <property type="nucleotide sequence ID" value="NZ_BMEV01000029.1"/>
</dbReference>
<comment type="caution">
    <text evidence="3">Lacks conserved residue(s) required for the propagation of feature annotation.</text>
</comment>
<dbReference type="AlphaFoldDB" id="A0A8J2XEW3"/>
<feature type="binding site" evidence="3">
    <location>
        <begin position="121"/>
        <end position="123"/>
    </location>
    <ligand>
        <name>biotin</name>
        <dbReference type="ChEBI" id="CHEBI:57586"/>
    </ligand>
</feature>
<evidence type="ECO:0000256" key="3">
    <source>
        <dbReference type="HAMAP-Rule" id="MF_00978"/>
    </source>
</evidence>
<dbReference type="Gene3D" id="1.10.10.10">
    <property type="entry name" value="Winged helix-like DNA-binding domain superfamily/Winged helix DNA-binding domain"/>
    <property type="match status" value="1"/>
</dbReference>
<comment type="caution">
    <text evidence="5">The sequence shown here is derived from an EMBL/GenBank/DDBJ whole genome shotgun (WGS) entry which is preliminary data.</text>
</comment>
<dbReference type="Pfam" id="PF03099">
    <property type="entry name" value="BPL_LplA_LipB"/>
    <property type="match status" value="1"/>
</dbReference>
<dbReference type="SUPFAM" id="SSF50037">
    <property type="entry name" value="C-terminal domain of transcriptional repressors"/>
    <property type="match status" value="1"/>
</dbReference>
<keyword evidence="3" id="KW-0678">Repressor</keyword>
<dbReference type="GO" id="GO:0016740">
    <property type="term" value="F:transferase activity"/>
    <property type="evidence" value="ECO:0007669"/>
    <property type="project" value="UniProtKB-ARBA"/>
</dbReference>
<organism evidence="5 6">
    <name type="scientific">Compostibacillus humi</name>
    <dbReference type="NCBI Taxonomy" id="1245525"/>
    <lineage>
        <taxon>Bacteria</taxon>
        <taxon>Bacillati</taxon>
        <taxon>Bacillota</taxon>
        <taxon>Bacilli</taxon>
        <taxon>Bacillales</taxon>
        <taxon>Bacillaceae</taxon>
        <taxon>Compostibacillus</taxon>
    </lineage>
</organism>
<reference evidence="5" key="1">
    <citation type="journal article" date="2014" name="Int. J. Syst. Evol. Microbiol.">
        <title>Complete genome sequence of Corynebacterium casei LMG S-19264T (=DSM 44701T), isolated from a smear-ripened cheese.</title>
        <authorList>
            <consortium name="US DOE Joint Genome Institute (JGI-PGF)"/>
            <person name="Walter F."/>
            <person name="Albersmeier A."/>
            <person name="Kalinowski J."/>
            <person name="Ruckert C."/>
        </authorList>
    </citation>
    <scope>NUCLEOTIDE SEQUENCE</scope>
    <source>
        <strain evidence="5">CGMCC 1.12360</strain>
    </source>
</reference>
<feature type="DNA-binding region" description="H-T-H motif" evidence="3">
    <location>
        <begin position="22"/>
        <end position="41"/>
    </location>
</feature>
<feature type="domain" description="BPL/LPL catalytic" evidence="4">
    <location>
        <begin position="73"/>
        <end position="265"/>
    </location>
</feature>
<dbReference type="NCBIfam" id="TIGR00121">
    <property type="entry name" value="birA_ligase"/>
    <property type="match status" value="1"/>
</dbReference>
<dbReference type="EC" id="6.3.4.15" evidence="3"/>
<dbReference type="InterPro" id="IPR004143">
    <property type="entry name" value="BPL_LPL_catalytic"/>
</dbReference>
<dbReference type="Proteomes" id="UP000602050">
    <property type="component" value="Unassembled WGS sequence"/>
</dbReference>
<dbReference type="CDD" id="cd00090">
    <property type="entry name" value="HTH_ARSR"/>
    <property type="match status" value="1"/>
</dbReference>
<dbReference type="InterPro" id="IPR004408">
    <property type="entry name" value="Biotin_CoA_COase_ligase"/>
</dbReference>
<keyword evidence="3" id="KW-0067">ATP-binding</keyword>
<dbReference type="GO" id="GO:0009249">
    <property type="term" value="P:protein lipoylation"/>
    <property type="evidence" value="ECO:0007669"/>
    <property type="project" value="UniProtKB-ARBA"/>
</dbReference>
<evidence type="ECO:0000259" key="4">
    <source>
        <dbReference type="PROSITE" id="PS51733"/>
    </source>
</evidence>
<dbReference type="SUPFAM" id="SSF55681">
    <property type="entry name" value="Class II aaRS and biotin synthetases"/>
    <property type="match status" value="1"/>
</dbReference>
<comment type="catalytic activity">
    <reaction evidence="3">
        <text>biotin + L-lysyl-[protein] + ATP = N(6)-biotinyl-L-lysyl-[protein] + AMP + diphosphate + H(+)</text>
        <dbReference type="Rhea" id="RHEA:11756"/>
        <dbReference type="Rhea" id="RHEA-COMP:9752"/>
        <dbReference type="Rhea" id="RHEA-COMP:10505"/>
        <dbReference type="ChEBI" id="CHEBI:15378"/>
        <dbReference type="ChEBI" id="CHEBI:29969"/>
        <dbReference type="ChEBI" id="CHEBI:30616"/>
        <dbReference type="ChEBI" id="CHEBI:33019"/>
        <dbReference type="ChEBI" id="CHEBI:57586"/>
        <dbReference type="ChEBI" id="CHEBI:83144"/>
        <dbReference type="ChEBI" id="CHEBI:456215"/>
        <dbReference type="EC" id="6.3.4.15"/>
    </reaction>
</comment>
<feature type="binding site" evidence="3">
    <location>
        <position position="192"/>
    </location>
    <ligand>
        <name>biotin</name>
        <dbReference type="ChEBI" id="CHEBI:57586"/>
    </ligand>
</feature>
<keyword evidence="2 3" id="KW-0238">DNA-binding</keyword>
<dbReference type="InterPro" id="IPR036390">
    <property type="entry name" value="WH_DNA-bd_sf"/>
</dbReference>
<evidence type="ECO:0000313" key="6">
    <source>
        <dbReference type="Proteomes" id="UP000602050"/>
    </source>
</evidence>
<dbReference type="PANTHER" id="PTHR12835:SF5">
    <property type="entry name" value="BIOTIN--PROTEIN LIGASE"/>
    <property type="match status" value="1"/>
</dbReference>
<sequence length="331" mass="37620">MSSTRNKLIAILEKNQHQYVSGQDLSDQLQISRNAVWKHMNELKKDGYIIEAKPNKGYRIISFPDKLSENTIQWGLQTKWLAKSILHKETITSTQTVAHELAQDGAEEGTIVIADEQTKGRGRMRREWHSTKGKGIWMSIILRPKILPQDAPQITLMTAVALAKAIESFLQPEQKDSLAIKWPNDLLISGKKIAGILTEMQAEQDLIQYIIVGIGMNVNHRAEDIQEEIKNKATSLAIATGENWPIKNLIQKVLVEFEKTYEEYVHNGFSDIKAEWESYGFKIGENIKIRTFHDCWEAPFLGIAEDGALLTKDKDGNKTKLYSGEIDWFTV</sequence>
<proteinExistence type="inferred from homology"/>
<comment type="similarity">
    <text evidence="3">Belongs to the biotin--protein ligase family.</text>
</comment>
<dbReference type="CDD" id="cd16442">
    <property type="entry name" value="BPL"/>
    <property type="match status" value="1"/>
</dbReference>
<dbReference type="InterPro" id="IPR045864">
    <property type="entry name" value="aa-tRNA-synth_II/BPL/LPL"/>
</dbReference>
<dbReference type="PROSITE" id="PS51733">
    <property type="entry name" value="BPL_LPL_CATALYTIC"/>
    <property type="match status" value="1"/>
</dbReference>
<feature type="binding site" evidence="3">
    <location>
        <position position="117"/>
    </location>
    <ligand>
        <name>biotin</name>
        <dbReference type="ChEBI" id="CHEBI:57586"/>
    </ligand>
</feature>
<comment type="function">
    <text evidence="3">Acts both as a biotin--[acetyl-CoA-carboxylase] ligase and a repressor.</text>
</comment>
<dbReference type="InterPro" id="IPR030855">
    <property type="entry name" value="Bifunct_BirA"/>
</dbReference>
<dbReference type="Gene3D" id="3.30.930.10">
    <property type="entry name" value="Bira Bifunctional Protein, Domain 2"/>
    <property type="match status" value="1"/>
</dbReference>
<dbReference type="SUPFAM" id="SSF46785">
    <property type="entry name" value="Winged helix' DNA-binding domain"/>
    <property type="match status" value="1"/>
</dbReference>
<name>A0A8J2XEW3_9BACI</name>
<keyword evidence="6" id="KW-1185">Reference proteome</keyword>
<dbReference type="GO" id="GO:0005524">
    <property type="term" value="F:ATP binding"/>
    <property type="evidence" value="ECO:0007669"/>
    <property type="project" value="UniProtKB-UniRule"/>
</dbReference>
<dbReference type="GO" id="GO:0003677">
    <property type="term" value="F:DNA binding"/>
    <property type="evidence" value="ECO:0007669"/>
    <property type="project" value="UniProtKB-UniRule"/>
</dbReference>
<dbReference type="GO" id="GO:0005737">
    <property type="term" value="C:cytoplasm"/>
    <property type="evidence" value="ECO:0007669"/>
    <property type="project" value="TreeGrafter"/>
</dbReference>
<keyword evidence="3" id="KW-0805">Transcription regulation</keyword>
<accession>A0A8J2XEW3</accession>
<evidence type="ECO:0000256" key="1">
    <source>
        <dbReference type="ARBA" id="ARBA00022598"/>
    </source>
</evidence>
<dbReference type="GO" id="GO:0004077">
    <property type="term" value="F:biotin--[biotin carboxyl-carrier protein] ligase activity"/>
    <property type="evidence" value="ECO:0007669"/>
    <property type="project" value="UniProtKB-UniRule"/>
</dbReference>
<keyword evidence="1 3" id="KW-0436">Ligase</keyword>
<dbReference type="InterPro" id="IPR008988">
    <property type="entry name" value="Transcriptional_repressor_C"/>
</dbReference>
<protein>
    <recommendedName>
        <fullName evidence="3">Bifunctional ligase/repressor BirA</fullName>
    </recommendedName>
    <alternativeName>
        <fullName evidence="3">Biotin--[acetyl-CoA-carboxylase] ligase</fullName>
        <ecNumber evidence="3">6.3.4.15</ecNumber>
    </alternativeName>
    <alternativeName>
        <fullName evidence="3">Biotin--protein ligase</fullName>
    </alternativeName>
    <alternativeName>
        <fullName evidence="3">Biotin-[acetyl-CoA carboxylase] synthetase</fullName>
    </alternativeName>
</protein>
<keyword evidence="3" id="KW-0804">Transcription</keyword>
<dbReference type="GO" id="GO:0006355">
    <property type="term" value="P:regulation of DNA-templated transcription"/>
    <property type="evidence" value="ECO:0007669"/>
    <property type="project" value="UniProtKB-UniRule"/>
</dbReference>
<dbReference type="HAMAP" id="MF_00978">
    <property type="entry name" value="Bifunct_BirA"/>
    <property type="match status" value="1"/>
</dbReference>
<dbReference type="Pfam" id="PF08279">
    <property type="entry name" value="HTH_11"/>
    <property type="match status" value="1"/>
</dbReference>
<reference evidence="5" key="2">
    <citation type="submission" date="2020-09" db="EMBL/GenBank/DDBJ databases">
        <authorList>
            <person name="Sun Q."/>
            <person name="Zhou Y."/>
        </authorList>
    </citation>
    <scope>NUCLEOTIDE SEQUENCE</scope>
    <source>
        <strain evidence="5">CGMCC 1.12360</strain>
    </source>
</reference>